<dbReference type="PANTHER" id="PTHR31912:SF34">
    <property type="entry name" value="NOTOCHORD-RELATED PROTEIN"/>
    <property type="match status" value="1"/>
</dbReference>
<evidence type="ECO:0000313" key="1">
    <source>
        <dbReference type="EMBL" id="KAJ7312288.1"/>
    </source>
</evidence>
<comment type="caution">
    <text evidence="1">The sequence shown here is derived from an EMBL/GenBank/DDBJ whole genome shotgun (WGS) entry which is preliminary data.</text>
</comment>
<feature type="non-terminal residue" evidence="1">
    <location>
        <position position="1"/>
    </location>
</feature>
<sequence length="389" mass="44615">NANTDAEGSESPEWFPYPTRMQIPRFSFLTLDNLPRLRISNSIMRVFLWILNEAKCKNFPSFDALRRVQKRIRSETGIPSIPCKSPLGNVFFMNDPCAIIAQDWANPTTRKLLHVYPEIPEDGIIREIWHADKWRKNMDLDSLSPMYDAEGKHYYVNELARLKDSDLVIPVRWVKFRSKLYCDAYTVKLNNENEATIVDEKTTLICANNLADNYFDLQHRGTLPKWSAAAIESGCPERMPNPKREIAGGNPLYTSFVDYFGDDVSGNRTKSWNKHWNPYMTHRNLPRKLLQQEFHVHFVSTSPNASVSEQFREFKCTVESTHTDPVRVQDEDGNTTCFCIHVNAGPSDNPMQSEVSAHIGGKGNRFCRKCEVGGTQKEKATNEGYHALF</sequence>
<dbReference type="PANTHER" id="PTHR31912">
    <property type="entry name" value="IP13529P"/>
    <property type="match status" value="1"/>
</dbReference>
<keyword evidence="2" id="KW-1185">Reference proteome</keyword>
<gene>
    <name evidence="1" type="ORF">DFH08DRAFT_647064</name>
</gene>
<feature type="non-terminal residue" evidence="1">
    <location>
        <position position="389"/>
    </location>
</feature>
<reference evidence="1" key="1">
    <citation type="submission" date="2023-03" db="EMBL/GenBank/DDBJ databases">
        <title>Massive genome expansion in bonnet fungi (Mycena s.s.) driven by repeated elements and novel gene families across ecological guilds.</title>
        <authorList>
            <consortium name="Lawrence Berkeley National Laboratory"/>
            <person name="Harder C.B."/>
            <person name="Miyauchi S."/>
            <person name="Viragh M."/>
            <person name="Kuo A."/>
            <person name="Thoen E."/>
            <person name="Andreopoulos B."/>
            <person name="Lu D."/>
            <person name="Skrede I."/>
            <person name="Drula E."/>
            <person name="Henrissat B."/>
            <person name="Morin E."/>
            <person name="Kohler A."/>
            <person name="Barry K."/>
            <person name="LaButti K."/>
            <person name="Morin E."/>
            <person name="Salamov A."/>
            <person name="Lipzen A."/>
            <person name="Mereny Z."/>
            <person name="Hegedus B."/>
            <person name="Baldrian P."/>
            <person name="Stursova M."/>
            <person name="Weitz H."/>
            <person name="Taylor A."/>
            <person name="Grigoriev I.V."/>
            <person name="Nagy L.G."/>
            <person name="Martin F."/>
            <person name="Kauserud H."/>
        </authorList>
    </citation>
    <scope>NUCLEOTIDE SEQUENCE</scope>
    <source>
        <strain evidence="1">CBHHK002</strain>
    </source>
</reference>
<dbReference type="Proteomes" id="UP001218218">
    <property type="component" value="Unassembled WGS sequence"/>
</dbReference>
<name>A0AAD7ECB0_9AGAR</name>
<dbReference type="AlphaFoldDB" id="A0AAD7ECB0"/>
<proteinExistence type="predicted"/>
<accession>A0AAD7ECB0</accession>
<evidence type="ECO:0000313" key="2">
    <source>
        <dbReference type="Proteomes" id="UP001218218"/>
    </source>
</evidence>
<dbReference type="EMBL" id="JARIHO010000073">
    <property type="protein sequence ID" value="KAJ7312288.1"/>
    <property type="molecule type" value="Genomic_DNA"/>
</dbReference>
<protein>
    <submittedName>
        <fullName evidence="1">Uncharacterized protein</fullName>
    </submittedName>
</protein>
<organism evidence="1 2">
    <name type="scientific">Mycena albidolilacea</name>
    <dbReference type="NCBI Taxonomy" id="1033008"/>
    <lineage>
        <taxon>Eukaryota</taxon>
        <taxon>Fungi</taxon>
        <taxon>Dikarya</taxon>
        <taxon>Basidiomycota</taxon>
        <taxon>Agaricomycotina</taxon>
        <taxon>Agaricomycetes</taxon>
        <taxon>Agaricomycetidae</taxon>
        <taxon>Agaricales</taxon>
        <taxon>Marasmiineae</taxon>
        <taxon>Mycenaceae</taxon>
        <taxon>Mycena</taxon>
    </lineage>
</organism>